<comment type="caution">
    <text evidence="2">The sequence shown here is derived from an EMBL/GenBank/DDBJ whole genome shotgun (WGS) entry which is preliminary data.</text>
</comment>
<dbReference type="AlphaFoldDB" id="A0A8H5GKX7"/>
<name>A0A8H5GKX7_9AGAR</name>
<sequence length="272" mass="31148">MVQPLTCTASDITSPDATTVDQRPASTPAKISRRKATRLEKDREAIAESFELAKEELKVVSRYTQFKEIHTRYNKLGKDFTALSESRKALAEGRVPKEPLIRVVCFWLPPIAYQRYQKLKDDIGELLERIRATSVDGQLEFHKSNQAGREERFRSLERRSLVLYSERASSPSLDRQKVSTTKFIGIVVKGHARRELFNADEVEDFMSRFTETLREYDENPQLLELSDASTPRSDTPSFYTHSTSESTQSLLDLSRIVTIESTTSLTPLLRRL</sequence>
<organism evidence="2 3">
    <name type="scientific">Tetrapyrgos nigripes</name>
    <dbReference type="NCBI Taxonomy" id="182062"/>
    <lineage>
        <taxon>Eukaryota</taxon>
        <taxon>Fungi</taxon>
        <taxon>Dikarya</taxon>
        <taxon>Basidiomycota</taxon>
        <taxon>Agaricomycotina</taxon>
        <taxon>Agaricomycetes</taxon>
        <taxon>Agaricomycetidae</taxon>
        <taxon>Agaricales</taxon>
        <taxon>Marasmiineae</taxon>
        <taxon>Marasmiaceae</taxon>
        <taxon>Tetrapyrgos</taxon>
    </lineage>
</organism>
<reference evidence="2 3" key="1">
    <citation type="journal article" date="2020" name="ISME J.">
        <title>Uncovering the hidden diversity of litter-decomposition mechanisms in mushroom-forming fungi.</title>
        <authorList>
            <person name="Floudas D."/>
            <person name="Bentzer J."/>
            <person name="Ahren D."/>
            <person name="Johansson T."/>
            <person name="Persson P."/>
            <person name="Tunlid A."/>
        </authorList>
    </citation>
    <scope>NUCLEOTIDE SEQUENCE [LARGE SCALE GENOMIC DNA]</scope>
    <source>
        <strain evidence="2 3">CBS 291.85</strain>
    </source>
</reference>
<proteinExistence type="predicted"/>
<evidence type="ECO:0000256" key="1">
    <source>
        <dbReference type="SAM" id="MobiDB-lite"/>
    </source>
</evidence>
<dbReference type="EMBL" id="JAACJM010000021">
    <property type="protein sequence ID" value="KAF5366842.1"/>
    <property type="molecule type" value="Genomic_DNA"/>
</dbReference>
<protein>
    <submittedName>
        <fullName evidence="2">Uncharacterized protein</fullName>
    </submittedName>
</protein>
<accession>A0A8H5GKX7</accession>
<evidence type="ECO:0000313" key="2">
    <source>
        <dbReference type="EMBL" id="KAF5366842.1"/>
    </source>
</evidence>
<feature type="region of interest" description="Disordered" evidence="1">
    <location>
        <begin position="1"/>
        <end position="32"/>
    </location>
</feature>
<evidence type="ECO:0000313" key="3">
    <source>
        <dbReference type="Proteomes" id="UP000559256"/>
    </source>
</evidence>
<dbReference type="Proteomes" id="UP000559256">
    <property type="component" value="Unassembled WGS sequence"/>
</dbReference>
<gene>
    <name evidence="2" type="ORF">D9758_006480</name>
</gene>
<feature type="compositionally biased region" description="Polar residues" evidence="1">
    <location>
        <begin position="1"/>
        <end position="25"/>
    </location>
</feature>
<keyword evidence="3" id="KW-1185">Reference proteome</keyword>